<dbReference type="GO" id="GO:0080120">
    <property type="term" value="P:CAAX-box protein maturation"/>
    <property type="evidence" value="ECO:0007669"/>
    <property type="project" value="UniProtKB-ARBA"/>
</dbReference>
<keyword evidence="1" id="KW-0472">Membrane</keyword>
<feature type="transmembrane region" description="Helical" evidence="1">
    <location>
        <begin position="70"/>
        <end position="91"/>
    </location>
</feature>
<keyword evidence="1" id="KW-0812">Transmembrane</keyword>
<dbReference type="GO" id="GO:0004175">
    <property type="term" value="F:endopeptidase activity"/>
    <property type="evidence" value="ECO:0007669"/>
    <property type="project" value="UniProtKB-ARBA"/>
</dbReference>
<feature type="transmembrane region" description="Helical" evidence="1">
    <location>
        <begin position="198"/>
        <end position="216"/>
    </location>
</feature>
<reference evidence="3 4" key="1">
    <citation type="submission" date="2018-05" db="EMBL/GenBank/DDBJ databases">
        <title>Rhodohalobacter halophilus gen. nov., sp. nov., a moderately halophilic member of the family Balneolaceae.</title>
        <authorList>
            <person name="Liu Z.-W."/>
        </authorList>
    </citation>
    <scope>NUCLEOTIDE SEQUENCE [LARGE SCALE GENOMIC DNA]</scope>
    <source>
        <strain evidence="3 4">8A47</strain>
    </source>
</reference>
<evidence type="ECO:0000313" key="4">
    <source>
        <dbReference type="Proteomes" id="UP000245533"/>
    </source>
</evidence>
<feature type="transmembrane region" description="Helical" evidence="1">
    <location>
        <begin position="228"/>
        <end position="248"/>
    </location>
</feature>
<name>A0A316TRT7_9BACT</name>
<sequence>MSRIISMFASSVVQNQDEKKKYRWKVSFTVLLLFIFGAIINLPFSREVKNLAIEAGKKDITLNESIFSELLTIGISGLILGSILVFIGLWVSSNANLGAPLIARYFSNKPMSEIIDRKAILSSIFLSVIIALILLVLFEIQSEVYPVPNKLPRPSKMYYLIVAFSAGITEEIMFRLGLMSFIVTVIHSFKSADNPGNGTVWAAIIISALFFGLMHLPLSNNFVDLTPFTISVTMIGNLITGSTFGWIFWKRGLLVAILSHIVFDLVFHVIGSPYS</sequence>
<feature type="transmembrane region" description="Helical" evidence="1">
    <location>
        <begin position="253"/>
        <end position="271"/>
    </location>
</feature>
<evidence type="ECO:0000256" key="1">
    <source>
        <dbReference type="SAM" id="Phobius"/>
    </source>
</evidence>
<organism evidence="3 4">
    <name type="scientific">Rhodohalobacter mucosus</name>
    <dbReference type="NCBI Taxonomy" id="2079485"/>
    <lineage>
        <taxon>Bacteria</taxon>
        <taxon>Pseudomonadati</taxon>
        <taxon>Balneolota</taxon>
        <taxon>Balneolia</taxon>
        <taxon>Balneolales</taxon>
        <taxon>Balneolaceae</taxon>
        <taxon>Rhodohalobacter</taxon>
    </lineage>
</organism>
<keyword evidence="1" id="KW-1133">Transmembrane helix</keyword>
<dbReference type="Pfam" id="PF02517">
    <property type="entry name" value="Rce1-like"/>
    <property type="match status" value="1"/>
</dbReference>
<feature type="transmembrane region" description="Helical" evidence="1">
    <location>
        <begin position="119"/>
        <end position="138"/>
    </location>
</feature>
<feature type="domain" description="CAAX prenyl protease 2/Lysostaphin resistance protein A-like" evidence="2">
    <location>
        <begin position="158"/>
        <end position="266"/>
    </location>
</feature>
<proteinExistence type="predicted"/>
<accession>A0A316TRT7</accession>
<evidence type="ECO:0000313" key="3">
    <source>
        <dbReference type="EMBL" id="PWN06331.1"/>
    </source>
</evidence>
<evidence type="ECO:0000259" key="2">
    <source>
        <dbReference type="Pfam" id="PF02517"/>
    </source>
</evidence>
<protein>
    <recommendedName>
        <fullName evidence="2">CAAX prenyl protease 2/Lysostaphin resistance protein A-like domain-containing protein</fullName>
    </recommendedName>
</protein>
<dbReference type="Proteomes" id="UP000245533">
    <property type="component" value="Unassembled WGS sequence"/>
</dbReference>
<comment type="caution">
    <text evidence="3">The sequence shown here is derived from an EMBL/GenBank/DDBJ whole genome shotgun (WGS) entry which is preliminary data.</text>
</comment>
<dbReference type="EMBL" id="QGGB01000007">
    <property type="protein sequence ID" value="PWN06331.1"/>
    <property type="molecule type" value="Genomic_DNA"/>
</dbReference>
<dbReference type="AlphaFoldDB" id="A0A316TRT7"/>
<feature type="transmembrane region" description="Helical" evidence="1">
    <location>
        <begin position="158"/>
        <end position="186"/>
    </location>
</feature>
<feature type="transmembrane region" description="Helical" evidence="1">
    <location>
        <begin position="26"/>
        <end position="44"/>
    </location>
</feature>
<dbReference type="InterPro" id="IPR003675">
    <property type="entry name" value="Rce1/LyrA-like_dom"/>
</dbReference>
<keyword evidence="4" id="KW-1185">Reference proteome</keyword>
<gene>
    <name evidence="3" type="ORF">DDZ15_10955</name>
</gene>